<dbReference type="KEGG" id="tra:Trad_1579"/>
<dbReference type="STRING" id="649638.Trad_1579"/>
<comment type="function">
    <text evidence="9">Fluoride-specific ion channel. Important for reducing fluoride concentration in the cell, thus reducing its toxicity.</text>
</comment>
<keyword evidence="2 9" id="KW-1003">Cell membrane</keyword>
<keyword evidence="9" id="KW-0915">Sodium</keyword>
<dbReference type="HAMAP" id="MF_00454">
    <property type="entry name" value="FluC"/>
    <property type="match status" value="1"/>
</dbReference>
<accession>D7CY59</accession>
<dbReference type="HOGENOM" id="CLU_114342_1_1_0"/>
<dbReference type="eggNOG" id="COG0239">
    <property type="taxonomic scope" value="Bacteria"/>
</dbReference>
<dbReference type="PANTHER" id="PTHR28259">
    <property type="entry name" value="FLUORIDE EXPORT PROTEIN 1-RELATED"/>
    <property type="match status" value="1"/>
</dbReference>
<proteinExistence type="inferred from homology"/>
<keyword evidence="9" id="KW-0479">Metal-binding</keyword>
<dbReference type="RefSeq" id="WP_013178066.1">
    <property type="nucleotide sequence ID" value="NC_014221.1"/>
</dbReference>
<evidence type="ECO:0000256" key="5">
    <source>
        <dbReference type="ARBA" id="ARBA00023136"/>
    </source>
</evidence>
<dbReference type="GO" id="GO:0062054">
    <property type="term" value="F:fluoride channel activity"/>
    <property type="evidence" value="ECO:0007669"/>
    <property type="project" value="UniProtKB-UniRule"/>
</dbReference>
<reference evidence="10 11" key="2">
    <citation type="journal article" date="2011" name="Stand. Genomic Sci.">
        <title>Complete genome sequence of Truepera radiovictrix type strain (RQ-24).</title>
        <authorList>
            <person name="Ivanova N."/>
            <person name="Rohde C."/>
            <person name="Munk C."/>
            <person name="Nolan M."/>
            <person name="Lucas S."/>
            <person name="Del Rio T.G."/>
            <person name="Tice H."/>
            <person name="Deshpande S."/>
            <person name="Cheng J.F."/>
            <person name="Tapia R."/>
            <person name="Han C."/>
            <person name="Goodwin L."/>
            <person name="Pitluck S."/>
            <person name="Liolios K."/>
            <person name="Mavromatis K."/>
            <person name="Mikhailova N."/>
            <person name="Pati A."/>
            <person name="Chen A."/>
            <person name="Palaniappan K."/>
            <person name="Land M."/>
            <person name="Hauser L."/>
            <person name="Chang Y.J."/>
            <person name="Jeffries C.D."/>
            <person name="Brambilla E."/>
            <person name="Rohde M."/>
            <person name="Goker M."/>
            <person name="Tindall B.J."/>
            <person name="Woyke T."/>
            <person name="Bristow J."/>
            <person name="Eisen J.A."/>
            <person name="Markowitz V."/>
            <person name="Hugenholtz P."/>
            <person name="Kyrpides N.C."/>
            <person name="Klenk H.P."/>
            <person name="Lapidus A."/>
        </authorList>
    </citation>
    <scope>NUCLEOTIDE SEQUENCE [LARGE SCALE GENOMIC DNA]</scope>
    <source>
        <strain evidence="11">DSM 17093 / CIP 108686 / LMG 22925 / RQ-24</strain>
    </source>
</reference>
<dbReference type="OrthoDB" id="9799631at2"/>
<feature type="binding site" evidence="9">
    <location>
        <position position="90"/>
    </location>
    <ligand>
        <name>Na(+)</name>
        <dbReference type="ChEBI" id="CHEBI:29101"/>
        <note>structural</note>
    </ligand>
</feature>
<comment type="subcellular location">
    <subcellularLocation>
        <location evidence="1 9">Cell membrane</location>
        <topology evidence="1 9">Multi-pass membrane protein</topology>
    </subcellularLocation>
</comment>
<evidence type="ECO:0000256" key="7">
    <source>
        <dbReference type="ARBA" id="ARBA00035120"/>
    </source>
</evidence>
<evidence type="ECO:0000256" key="3">
    <source>
        <dbReference type="ARBA" id="ARBA00022692"/>
    </source>
</evidence>
<keyword evidence="5 9" id="KW-0472">Membrane</keyword>
<evidence type="ECO:0000313" key="10">
    <source>
        <dbReference type="EMBL" id="ADI14698.1"/>
    </source>
</evidence>
<gene>
    <name evidence="9" type="primary">fluC</name>
    <name evidence="9" type="synonym">crcB</name>
    <name evidence="10" type="ordered locus">Trad_1579</name>
</gene>
<comment type="catalytic activity">
    <reaction evidence="8">
        <text>fluoride(in) = fluoride(out)</text>
        <dbReference type="Rhea" id="RHEA:76159"/>
        <dbReference type="ChEBI" id="CHEBI:17051"/>
    </reaction>
    <physiologicalReaction direction="left-to-right" evidence="8">
        <dbReference type="Rhea" id="RHEA:76160"/>
    </physiologicalReaction>
</comment>
<evidence type="ECO:0000256" key="6">
    <source>
        <dbReference type="ARBA" id="ARBA00023303"/>
    </source>
</evidence>
<dbReference type="AlphaFoldDB" id="D7CY59"/>
<keyword evidence="3 9" id="KW-0812">Transmembrane</keyword>
<dbReference type="InterPro" id="IPR003691">
    <property type="entry name" value="FluC"/>
</dbReference>
<dbReference type="PANTHER" id="PTHR28259:SF1">
    <property type="entry name" value="FLUORIDE EXPORT PROTEIN 1-RELATED"/>
    <property type="match status" value="1"/>
</dbReference>
<name>D7CY59_TRURR</name>
<feature type="transmembrane region" description="Helical" evidence="9">
    <location>
        <begin position="116"/>
        <end position="136"/>
    </location>
</feature>
<evidence type="ECO:0000313" key="11">
    <source>
        <dbReference type="Proteomes" id="UP000000379"/>
    </source>
</evidence>
<reference evidence="11" key="1">
    <citation type="submission" date="2010-05" db="EMBL/GenBank/DDBJ databases">
        <title>The complete genome of Truepera radiovictris DSM 17093.</title>
        <authorList>
            <consortium name="US DOE Joint Genome Institute (JGI-PGF)"/>
            <person name="Lucas S."/>
            <person name="Copeland A."/>
            <person name="Lapidus A."/>
            <person name="Glavina del Rio T."/>
            <person name="Dalin E."/>
            <person name="Tice H."/>
            <person name="Bruce D."/>
            <person name="Goodwin L."/>
            <person name="Pitluck S."/>
            <person name="Kyrpides N."/>
            <person name="Mavromatis K."/>
            <person name="Ovchinnikova G."/>
            <person name="Munk A.C."/>
            <person name="Detter J.C."/>
            <person name="Han C."/>
            <person name="Tapia R."/>
            <person name="Land M."/>
            <person name="Hauser L."/>
            <person name="Markowitz V."/>
            <person name="Cheng J.-F."/>
            <person name="Hugenholtz P."/>
            <person name="Woyke T."/>
            <person name="Wu D."/>
            <person name="Tindall B."/>
            <person name="Pomrenke H.G."/>
            <person name="Brambilla E."/>
            <person name="Klenk H.-P."/>
            <person name="Eisen J.A."/>
        </authorList>
    </citation>
    <scope>NUCLEOTIDE SEQUENCE [LARGE SCALE GENOMIC DNA]</scope>
    <source>
        <strain evidence="11">DSM 17093 / CIP 108686 / LMG 22925 / RQ-24</strain>
    </source>
</reference>
<keyword evidence="9" id="KW-0813">Transport</keyword>
<keyword evidence="6 9" id="KW-0407">Ion channel</keyword>
<keyword evidence="9" id="KW-0406">Ion transport</keyword>
<feature type="transmembrane region" description="Helical" evidence="9">
    <location>
        <begin position="83"/>
        <end position="104"/>
    </location>
</feature>
<dbReference type="GO" id="GO:0046872">
    <property type="term" value="F:metal ion binding"/>
    <property type="evidence" value="ECO:0007669"/>
    <property type="project" value="UniProtKB-KW"/>
</dbReference>
<dbReference type="GO" id="GO:0140114">
    <property type="term" value="P:cellular detoxification of fluoride"/>
    <property type="evidence" value="ECO:0007669"/>
    <property type="project" value="UniProtKB-UniRule"/>
</dbReference>
<feature type="transmembrane region" description="Helical" evidence="9">
    <location>
        <begin position="53"/>
        <end position="71"/>
    </location>
</feature>
<comment type="similarity">
    <text evidence="7 9">Belongs to the fluoride channel Fluc/FEX (TC 1.A.43) family.</text>
</comment>
<keyword evidence="11" id="KW-1185">Reference proteome</keyword>
<feature type="transmembrane region" description="Helical" evidence="9">
    <location>
        <begin position="21"/>
        <end position="41"/>
    </location>
</feature>
<dbReference type="EMBL" id="CP002049">
    <property type="protein sequence ID" value="ADI14698.1"/>
    <property type="molecule type" value="Genomic_DNA"/>
</dbReference>
<keyword evidence="4 9" id="KW-1133">Transmembrane helix</keyword>
<comment type="activity regulation">
    <text evidence="9">Na(+) is not transported, but it plays an essential structural role and its presence is essential for fluoride channel function.</text>
</comment>
<organism evidence="10 11">
    <name type="scientific">Truepera radiovictrix (strain DSM 17093 / CIP 108686 / LMG 22925 / RQ-24)</name>
    <dbReference type="NCBI Taxonomy" id="649638"/>
    <lineage>
        <taxon>Bacteria</taxon>
        <taxon>Thermotogati</taxon>
        <taxon>Deinococcota</taxon>
        <taxon>Deinococci</taxon>
        <taxon>Trueperales</taxon>
        <taxon>Trueperaceae</taxon>
        <taxon>Truepera</taxon>
    </lineage>
</organism>
<sequence length="144" mass="15016">MPKPQDPPPTPPRLPPPADTLAVAAGGALGALLRYAFVLAFPAHAGAFPKVTFYENLAGAFVLAFVLTALLERWPQLGRLRAALCTGVLGSFTTFSTFSLELLALGSSGGRQTASLYAVLSVTGGLCAAASGLWLARRYVVGRR</sequence>
<protein>
    <recommendedName>
        <fullName evidence="9">Fluoride-specific ion channel FluC</fullName>
    </recommendedName>
</protein>
<dbReference type="Proteomes" id="UP000000379">
    <property type="component" value="Chromosome"/>
</dbReference>
<dbReference type="Pfam" id="PF02537">
    <property type="entry name" value="CRCB"/>
    <property type="match status" value="1"/>
</dbReference>
<evidence type="ECO:0000256" key="1">
    <source>
        <dbReference type="ARBA" id="ARBA00004651"/>
    </source>
</evidence>
<evidence type="ECO:0000256" key="4">
    <source>
        <dbReference type="ARBA" id="ARBA00022989"/>
    </source>
</evidence>
<evidence type="ECO:0000256" key="9">
    <source>
        <dbReference type="HAMAP-Rule" id="MF_00454"/>
    </source>
</evidence>
<evidence type="ECO:0000256" key="8">
    <source>
        <dbReference type="ARBA" id="ARBA00035585"/>
    </source>
</evidence>
<evidence type="ECO:0000256" key="2">
    <source>
        <dbReference type="ARBA" id="ARBA00022475"/>
    </source>
</evidence>
<feature type="binding site" evidence="9">
    <location>
        <position position="93"/>
    </location>
    <ligand>
        <name>Na(+)</name>
        <dbReference type="ChEBI" id="CHEBI:29101"/>
        <note>structural</note>
    </ligand>
</feature>
<dbReference type="GO" id="GO:0005886">
    <property type="term" value="C:plasma membrane"/>
    <property type="evidence" value="ECO:0007669"/>
    <property type="project" value="UniProtKB-SubCell"/>
</dbReference>